<dbReference type="KEGG" id="tbn:TBH_C2068"/>
<dbReference type="Pfam" id="PF14390">
    <property type="entry name" value="DUF4420"/>
    <property type="match status" value="1"/>
</dbReference>
<dbReference type="AlphaFoldDB" id="A0A7U6GK08"/>
<dbReference type="RefSeq" id="WP_052470096.1">
    <property type="nucleotide sequence ID" value="NZ_AP012273.1"/>
</dbReference>
<feature type="region of interest" description="Disordered" evidence="1">
    <location>
        <begin position="1"/>
        <end position="20"/>
    </location>
</feature>
<reference evidence="2 3" key="1">
    <citation type="journal article" date="2014" name="PLoS ONE">
        <title>Physiological and genomic features of a novel sulfur-oxidizing gammaproteobacterium belonging to a previously uncultivated symbiotic lineage isolated from a hydrothermal vent.</title>
        <authorList>
            <person name="Nunoura T."/>
            <person name="Takaki Y."/>
            <person name="Kazama H."/>
            <person name="Kakuta J."/>
            <person name="Shimamura S."/>
            <person name="Makita H."/>
            <person name="Hirai M."/>
            <person name="Miyazaki M."/>
            <person name="Takai K."/>
        </authorList>
    </citation>
    <scope>NUCLEOTIDE SEQUENCE [LARGE SCALE GENOMIC DNA]</scope>
    <source>
        <strain evidence="2 3">Hiromi1</strain>
    </source>
</reference>
<evidence type="ECO:0000313" key="2">
    <source>
        <dbReference type="EMBL" id="BAO44982.1"/>
    </source>
</evidence>
<gene>
    <name evidence="2" type="ORF">TBH_C2068</name>
</gene>
<proteinExistence type="predicted"/>
<dbReference type="OrthoDB" id="6057233at2"/>
<sequence length="336" mass="38459">MMTEGADPWKPLPPPGKPTTLSSRLVDPEIAWRLYWALDTDQNCLLVLRHDPANRPANRLPKLRGLEIKLQVQDADNSAILMLRLIDKEQREIFLRLCEDIIEATRIAGTEKEASERFLARTWRWHRLLRSGRDGRLSDEEQRGLIGELHTLRHILMPSVRMQTAIRSWTGPLNAPKDFEIGKVCIESKTRRGAATPFVNISNEFQLDTKGINTLVLRVLEVTSAVTDDENAITVTSMAREVFNEVQKRDSSVIEIFEERLLAAGFNWADDYRDQKWLLGTEYLYIVGDKFPKITPDMYPVGISRVRYSLSLQECLQYRTDKEKVKQLLGGGVNGN</sequence>
<evidence type="ECO:0000256" key="1">
    <source>
        <dbReference type="SAM" id="MobiDB-lite"/>
    </source>
</evidence>
<dbReference type="InterPro" id="IPR025534">
    <property type="entry name" value="DUF4420"/>
</dbReference>
<dbReference type="Proteomes" id="UP000031631">
    <property type="component" value="Chromosome"/>
</dbReference>
<accession>A0A7U6GK08</accession>
<keyword evidence="3" id="KW-1185">Reference proteome</keyword>
<evidence type="ECO:0008006" key="4">
    <source>
        <dbReference type="Google" id="ProtNLM"/>
    </source>
</evidence>
<evidence type="ECO:0000313" key="3">
    <source>
        <dbReference type="Proteomes" id="UP000031631"/>
    </source>
</evidence>
<name>A0A7U6GK08_9GAMM</name>
<organism evidence="2 3">
    <name type="scientific">Thiolapillus brandeum</name>
    <dbReference type="NCBI Taxonomy" id="1076588"/>
    <lineage>
        <taxon>Bacteria</taxon>
        <taxon>Pseudomonadati</taxon>
        <taxon>Pseudomonadota</taxon>
        <taxon>Gammaproteobacteria</taxon>
        <taxon>Chromatiales</taxon>
        <taxon>Sedimenticolaceae</taxon>
        <taxon>Thiolapillus</taxon>
    </lineage>
</organism>
<protein>
    <recommendedName>
        <fullName evidence="4">PD-(D/E)XK motif protein</fullName>
    </recommendedName>
</protein>
<dbReference type="EMBL" id="AP012273">
    <property type="protein sequence ID" value="BAO44982.1"/>
    <property type="molecule type" value="Genomic_DNA"/>
</dbReference>